<reference evidence="4" key="1">
    <citation type="journal article" date="2019" name="PLoS Negl. Trop. Dis.">
        <title>Revisiting the worldwide diversity of Leptospira species in the environment.</title>
        <authorList>
            <person name="Vincent A.T."/>
            <person name="Schiettekatte O."/>
            <person name="Bourhy P."/>
            <person name="Veyrier F.J."/>
            <person name="Picardeau M."/>
        </authorList>
    </citation>
    <scope>NUCLEOTIDE SEQUENCE [LARGE SCALE GENOMIC DNA]</scope>
    <source>
        <strain evidence="4">201300427</strain>
    </source>
</reference>
<feature type="domain" description="Response regulatory" evidence="3">
    <location>
        <begin position="3"/>
        <end position="120"/>
    </location>
</feature>
<evidence type="ECO:0000256" key="2">
    <source>
        <dbReference type="PROSITE-ProRule" id="PRU00169"/>
    </source>
</evidence>
<dbReference type="Gene3D" id="3.40.50.2300">
    <property type="match status" value="1"/>
</dbReference>
<name>A0A4R9M6U7_9LEPT</name>
<organism evidence="4 5">
    <name type="scientific">Leptospira idonii</name>
    <dbReference type="NCBI Taxonomy" id="1193500"/>
    <lineage>
        <taxon>Bacteria</taxon>
        <taxon>Pseudomonadati</taxon>
        <taxon>Spirochaetota</taxon>
        <taxon>Spirochaetia</taxon>
        <taxon>Leptospirales</taxon>
        <taxon>Leptospiraceae</taxon>
        <taxon>Leptospira</taxon>
    </lineage>
</organism>
<evidence type="ECO:0000256" key="1">
    <source>
        <dbReference type="ARBA" id="ARBA00022553"/>
    </source>
</evidence>
<dbReference type="RefSeq" id="WP_135758742.1">
    <property type="nucleotide sequence ID" value="NZ_RQHW01000003.1"/>
</dbReference>
<dbReference type="Proteomes" id="UP000298058">
    <property type="component" value="Unassembled WGS sequence"/>
</dbReference>
<dbReference type="InterPro" id="IPR011006">
    <property type="entry name" value="CheY-like_superfamily"/>
</dbReference>
<dbReference type="OrthoDB" id="342399at2"/>
<dbReference type="PANTHER" id="PTHR44591">
    <property type="entry name" value="STRESS RESPONSE REGULATOR PROTEIN 1"/>
    <property type="match status" value="1"/>
</dbReference>
<comment type="caution">
    <text evidence="4">The sequence shown here is derived from an EMBL/GenBank/DDBJ whole genome shotgun (WGS) entry which is preliminary data.</text>
</comment>
<evidence type="ECO:0000313" key="5">
    <source>
        <dbReference type="Proteomes" id="UP000298058"/>
    </source>
</evidence>
<sequence>MYKILLVDDDEFSADIIRHSLRRFDLSIKYVNNGIVASEIVRRETFDLIISDVMMPEMDGFTFLEGAGPHIGDTPVIILTALDKVDCTKKLEQIHQISVSSFMMKPITKLSLMSRIARALSLQELSLVAI</sequence>
<protein>
    <submittedName>
        <fullName evidence="4">Response regulator</fullName>
    </submittedName>
</protein>
<dbReference type="PROSITE" id="PS50110">
    <property type="entry name" value="RESPONSE_REGULATORY"/>
    <property type="match status" value="1"/>
</dbReference>
<gene>
    <name evidence="4" type="ORF">EHS15_01365</name>
</gene>
<evidence type="ECO:0000313" key="4">
    <source>
        <dbReference type="EMBL" id="TGN20869.1"/>
    </source>
</evidence>
<dbReference type="InterPro" id="IPR050595">
    <property type="entry name" value="Bact_response_regulator"/>
</dbReference>
<dbReference type="Pfam" id="PF00072">
    <property type="entry name" value="Response_reg"/>
    <property type="match status" value="1"/>
</dbReference>
<dbReference type="EMBL" id="RQHW01000003">
    <property type="protein sequence ID" value="TGN20869.1"/>
    <property type="molecule type" value="Genomic_DNA"/>
</dbReference>
<feature type="modified residue" description="4-aspartylphosphate" evidence="2">
    <location>
        <position position="52"/>
    </location>
</feature>
<keyword evidence="1 2" id="KW-0597">Phosphoprotein</keyword>
<dbReference type="GO" id="GO:0000160">
    <property type="term" value="P:phosphorelay signal transduction system"/>
    <property type="evidence" value="ECO:0007669"/>
    <property type="project" value="InterPro"/>
</dbReference>
<dbReference type="InterPro" id="IPR001789">
    <property type="entry name" value="Sig_transdc_resp-reg_receiver"/>
</dbReference>
<dbReference type="SMART" id="SM00448">
    <property type="entry name" value="REC"/>
    <property type="match status" value="1"/>
</dbReference>
<dbReference type="SUPFAM" id="SSF52172">
    <property type="entry name" value="CheY-like"/>
    <property type="match status" value="1"/>
</dbReference>
<keyword evidence="5" id="KW-1185">Reference proteome</keyword>
<dbReference type="PANTHER" id="PTHR44591:SF3">
    <property type="entry name" value="RESPONSE REGULATORY DOMAIN-CONTAINING PROTEIN"/>
    <property type="match status" value="1"/>
</dbReference>
<dbReference type="AlphaFoldDB" id="A0A4R9M6U7"/>
<proteinExistence type="predicted"/>
<accession>A0A4R9M6U7</accession>
<evidence type="ECO:0000259" key="3">
    <source>
        <dbReference type="PROSITE" id="PS50110"/>
    </source>
</evidence>